<feature type="compositionally biased region" description="Basic residues" evidence="1">
    <location>
        <begin position="39"/>
        <end position="53"/>
    </location>
</feature>
<feature type="region of interest" description="Disordered" evidence="1">
    <location>
        <begin position="1"/>
        <end position="53"/>
    </location>
</feature>
<dbReference type="AlphaFoldDB" id="A0A9E7GEV9"/>
<dbReference type="Proteomes" id="UP001055439">
    <property type="component" value="Chromosome 7"/>
</dbReference>
<dbReference type="OrthoDB" id="1668162at2759"/>
<dbReference type="EMBL" id="CP097509">
    <property type="protein sequence ID" value="URE14361.1"/>
    <property type="molecule type" value="Genomic_DNA"/>
</dbReference>
<name>A0A9E7GEV9_9LILI</name>
<dbReference type="EMBL" id="CP097509">
    <property type="protein sequence ID" value="URE14358.1"/>
    <property type="molecule type" value="Genomic_DNA"/>
</dbReference>
<keyword evidence="3" id="KW-1185">Reference proteome</keyword>
<proteinExistence type="predicted"/>
<evidence type="ECO:0000313" key="2">
    <source>
        <dbReference type="EMBL" id="URE14356.1"/>
    </source>
</evidence>
<evidence type="ECO:0000313" key="3">
    <source>
        <dbReference type="Proteomes" id="UP001055439"/>
    </source>
</evidence>
<gene>
    <name evidence="2" type="ORF">MUK42_35340</name>
</gene>
<reference evidence="2" key="1">
    <citation type="submission" date="2022-05" db="EMBL/GenBank/DDBJ databases">
        <title>The Musa troglodytarum L. genome provides insights into the mechanism of non-climacteric behaviour and enrichment of carotenoids.</title>
        <authorList>
            <person name="Wang J."/>
        </authorList>
    </citation>
    <scope>NUCLEOTIDE SEQUENCE</scope>
    <source>
        <tissue evidence="2">Leaf</tissue>
    </source>
</reference>
<organism evidence="2 3">
    <name type="scientific">Musa troglodytarum</name>
    <name type="common">fe'i banana</name>
    <dbReference type="NCBI Taxonomy" id="320322"/>
    <lineage>
        <taxon>Eukaryota</taxon>
        <taxon>Viridiplantae</taxon>
        <taxon>Streptophyta</taxon>
        <taxon>Embryophyta</taxon>
        <taxon>Tracheophyta</taxon>
        <taxon>Spermatophyta</taxon>
        <taxon>Magnoliopsida</taxon>
        <taxon>Liliopsida</taxon>
        <taxon>Zingiberales</taxon>
        <taxon>Musaceae</taxon>
        <taxon>Musa</taxon>
    </lineage>
</organism>
<accession>A0A9E7GEV9</accession>
<protein>
    <submittedName>
        <fullName evidence="2">Uncharacterized protein</fullName>
    </submittedName>
</protein>
<sequence length="111" mass="12905">MSQYQLQETRRLERERGGGSFGLHLMQSGGGVFVDRGRRDKRHHERERKERRKHCAARLDRLMLLGFADEARKGLQFMTLRRGDKTEIFNAHETSVSLSLLSMPFQYPSGV</sequence>
<evidence type="ECO:0000256" key="1">
    <source>
        <dbReference type="SAM" id="MobiDB-lite"/>
    </source>
</evidence>
<feature type="compositionally biased region" description="Basic and acidic residues" evidence="1">
    <location>
        <begin position="8"/>
        <end position="17"/>
    </location>
</feature>
<dbReference type="EMBL" id="CP097509">
    <property type="protein sequence ID" value="URE14356.1"/>
    <property type="molecule type" value="Genomic_DNA"/>
</dbReference>